<sequence length="392" mass="43807">MIGFSLTQEQKELKDSVRNFVRKEIMPKTLVLDHKTNPEDCFSWEIIGKLSALGLRTFMLPAKESPADALTSIILLEELAYGDIGIAIALGQTWKVTRLIMKHGTPVQKEKFLADFYSDTRFLLAIAITEPDFSSDYILPYGKSGGPGLAANFHGDFWRLNGTKHFIANGGTASLYAVFAKTKRSKDFRNGTTAFLVPRNSPGFSIGRIHDKSGKRLITNAELIFNNCYVPVENQLGDLHRGYEILTNFFPLSNAYAGAEAIGLARRIYDESVKWAKVRVQGGKPIIGHQSVGVMLSEMKMLIDASRAYVWQTAWSAETPEYFDPTFIPLANVFTSRMVMRVAELALEIHGGYGMMREMEIEKLFRDAAMCLHSDGANNTLLLKALDFIKKV</sequence>
<dbReference type="InterPro" id="IPR037069">
    <property type="entry name" value="AcylCoA_DH/ox_N_sf"/>
</dbReference>
<feature type="domain" description="Acyl-CoA oxidase/dehydrogenase middle" evidence="7">
    <location>
        <begin position="125"/>
        <end position="228"/>
    </location>
</feature>
<keyword evidence="4 5" id="KW-0274">FAD</keyword>
<dbReference type="AlphaFoldDB" id="A0A1F5CCN9"/>
<dbReference type="Gene3D" id="1.20.140.10">
    <property type="entry name" value="Butyryl-CoA Dehydrogenase, subunit A, domain 3"/>
    <property type="match status" value="1"/>
</dbReference>
<dbReference type="InterPro" id="IPR006091">
    <property type="entry name" value="Acyl-CoA_Oxase/DH_mid-dom"/>
</dbReference>
<feature type="domain" description="Acyl-CoA dehydrogenase/oxidase C-terminal" evidence="6">
    <location>
        <begin position="241"/>
        <end position="382"/>
    </location>
</feature>
<comment type="cofactor">
    <cofactor evidence="1 5">
        <name>FAD</name>
        <dbReference type="ChEBI" id="CHEBI:57692"/>
    </cofactor>
</comment>
<dbReference type="Proteomes" id="UP000177197">
    <property type="component" value="Unassembled WGS sequence"/>
</dbReference>
<keyword evidence="3 5" id="KW-0285">Flavoprotein</keyword>
<dbReference type="Pfam" id="PF02771">
    <property type="entry name" value="Acyl-CoA_dh_N"/>
    <property type="match status" value="1"/>
</dbReference>
<accession>A0A1F5CCN9</accession>
<evidence type="ECO:0000256" key="3">
    <source>
        <dbReference type="ARBA" id="ARBA00022630"/>
    </source>
</evidence>
<evidence type="ECO:0000313" key="9">
    <source>
        <dbReference type="EMBL" id="OGD40625.1"/>
    </source>
</evidence>
<dbReference type="InterPro" id="IPR036250">
    <property type="entry name" value="AcylCo_DH-like_C"/>
</dbReference>
<dbReference type="InterPro" id="IPR006089">
    <property type="entry name" value="Acyl-CoA_DH_CS"/>
</dbReference>
<evidence type="ECO:0000256" key="5">
    <source>
        <dbReference type="RuleBase" id="RU362125"/>
    </source>
</evidence>
<dbReference type="InterPro" id="IPR009075">
    <property type="entry name" value="AcylCo_DH/oxidase_C"/>
</dbReference>
<comment type="caution">
    <text evidence="9">The sequence shown here is derived from an EMBL/GenBank/DDBJ whole genome shotgun (WGS) entry which is preliminary data.</text>
</comment>
<dbReference type="PANTHER" id="PTHR43884:SF12">
    <property type="entry name" value="ISOVALERYL-COA DEHYDROGENASE, MITOCHONDRIAL-RELATED"/>
    <property type="match status" value="1"/>
</dbReference>
<dbReference type="InterPro" id="IPR013786">
    <property type="entry name" value="AcylCoA_DH/ox_N"/>
</dbReference>
<evidence type="ECO:0000313" key="10">
    <source>
        <dbReference type="Proteomes" id="UP000177197"/>
    </source>
</evidence>
<feature type="domain" description="Acyl-CoA dehydrogenase/oxidase N-terminal" evidence="8">
    <location>
        <begin position="7"/>
        <end position="117"/>
    </location>
</feature>
<dbReference type="CDD" id="cd00567">
    <property type="entry name" value="ACAD"/>
    <property type="match status" value="1"/>
</dbReference>
<protein>
    <recommendedName>
        <fullName evidence="11">Acyl-CoA dehydrogenase</fullName>
    </recommendedName>
</protein>
<evidence type="ECO:0000256" key="4">
    <source>
        <dbReference type="ARBA" id="ARBA00022827"/>
    </source>
</evidence>
<evidence type="ECO:0000256" key="1">
    <source>
        <dbReference type="ARBA" id="ARBA00001974"/>
    </source>
</evidence>
<evidence type="ECO:0000256" key="2">
    <source>
        <dbReference type="ARBA" id="ARBA00009347"/>
    </source>
</evidence>
<dbReference type="PANTHER" id="PTHR43884">
    <property type="entry name" value="ACYL-COA DEHYDROGENASE"/>
    <property type="match status" value="1"/>
</dbReference>
<comment type="similarity">
    <text evidence="2 5">Belongs to the acyl-CoA dehydrogenase family.</text>
</comment>
<evidence type="ECO:0000259" key="7">
    <source>
        <dbReference type="Pfam" id="PF02770"/>
    </source>
</evidence>
<keyword evidence="5" id="KW-0560">Oxidoreductase</keyword>
<evidence type="ECO:0000259" key="6">
    <source>
        <dbReference type="Pfam" id="PF00441"/>
    </source>
</evidence>
<evidence type="ECO:0000259" key="8">
    <source>
        <dbReference type="Pfam" id="PF02771"/>
    </source>
</evidence>
<dbReference type="Pfam" id="PF02770">
    <property type="entry name" value="Acyl-CoA_dh_M"/>
    <property type="match status" value="1"/>
</dbReference>
<name>A0A1F5CCN9_9BACT</name>
<dbReference type="Gene3D" id="2.40.110.10">
    <property type="entry name" value="Butyryl-CoA Dehydrogenase, subunit A, domain 2"/>
    <property type="match status" value="1"/>
</dbReference>
<dbReference type="Pfam" id="PF00441">
    <property type="entry name" value="Acyl-CoA_dh_1"/>
    <property type="match status" value="1"/>
</dbReference>
<dbReference type="PROSITE" id="PS00073">
    <property type="entry name" value="ACYL_COA_DH_2"/>
    <property type="match status" value="1"/>
</dbReference>
<dbReference type="EMBL" id="MEYV01000004">
    <property type="protein sequence ID" value="OGD40625.1"/>
    <property type="molecule type" value="Genomic_DNA"/>
</dbReference>
<organism evidence="9 10">
    <name type="scientific">Candidatus Azambacteria bacterium RIFCSPLOWO2_02_FULL_44_14</name>
    <dbReference type="NCBI Taxonomy" id="1797306"/>
    <lineage>
        <taxon>Bacteria</taxon>
        <taxon>Candidatus Azamiibacteriota</taxon>
    </lineage>
</organism>
<reference evidence="9 10" key="1">
    <citation type="journal article" date="2016" name="Nat. Commun.">
        <title>Thousands of microbial genomes shed light on interconnected biogeochemical processes in an aquifer system.</title>
        <authorList>
            <person name="Anantharaman K."/>
            <person name="Brown C.T."/>
            <person name="Hug L.A."/>
            <person name="Sharon I."/>
            <person name="Castelle C.J."/>
            <person name="Probst A.J."/>
            <person name="Thomas B.C."/>
            <person name="Singh A."/>
            <person name="Wilkins M.J."/>
            <person name="Karaoz U."/>
            <person name="Brodie E.L."/>
            <person name="Williams K.H."/>
            <person name="Hubbard S.S."/>
            <person name="Banfield J.F."/>
        </authorList>
    </citation>
    <scope>NUCLEOTIDE SEQUENCE [LARGE SCALE GENOMIC DNA]</scope>
</reference>
<dbReference type="GO" id="GO:0050660">
    <property type="term" value="F:flavin adenine dinucleotide binding"/>
    <property type="evidence" value="ECO:0007669"/>
    <property type="project" value="InterPro"/>
</dbReference>
<dbReference type="SUPFAM" id="SSF56645">
    <property type="entry name" value="Acyl-CoA dehydrogenase NM domain-like"/>
    <property type="match status" value="1"/>
</dbReference>
<evidence type="ECO:0008006" key="11">
    <source>
        <dbReference type="Google" id="ProtNLM"/>
    </source>
</evidence>
<dbReference type="GO" id="GO:0003995">
    <property type="term" value="F:acyl-CoA dehydrogenase activity"/>
    <property type="evidence" value="ECO:0007669"/>
    <property type="project" value="InterPro"/>
</dbReference>
<dbReference type="Gene3D" id="1.10.540.10">
    <property type="entry name" value="Acyl-CoA dehydrogenase/oxidase, N-terminal domain"/>
    <property type="match status" value="1"/>
</dbReference>
<dbReference type="InterPro" id="IPR046373">
    <property type="entry name" value="Acyl-CoA_Oxase/DH_mid-dom_sf"/>
</dbReference>
<dbReference type="SUPFAM" id="SSF47203">
    <property type="entry name" value="Acyl-CoA dehydrogenase C-terminal domain-like"/>
    <property type="match status" value="1"/>
</dbReference>
<dbReference type="InterPro" id="IPR009100">
    <property type="entry name" value="AcylCoA_DH/oxidase_NM_dom_sf"/>
</dbReference>
<proteinExistence type="inferred from homology"/>
<gene>
    <name evidence="9" type="ORF">A3I30_01230</name>
</gene>